<feature type="transmembrane region" description="Helical" evidence="7">
    <location>
        <begin position="152"/>
        <end position="173"/>
    </location>
</feature>
<keyword evidence="5 7" id="KW-1133">Transmembrane helix</keyword>
<protein>
    <recommendedName>
        <fullName evidence="10">Undecaprenyl-phosphate alpha-N-acetylglucosaminyl 1-phosphate transferase</fullName>
    </recommendedName>
</protein>
<proteinExistence type="predicted"/>
<dbReference type="GO" id="GO:0071555">
    <property type="term" value="P:cell wall organization"/>
    <property type="evidence" value="ECO:0007669"/>
    <property type="project" value="TreeGrafter"/>
</dbReference>
<feature type="transmembrane region" description="Helical" evidence="7">
    <location>
        <begin position="261"/>
        <end position="284"/>
    </location>
</feature>
<dbReference type="AlphaFoldDB" id="A0A2M7H3S8"/>
<evidence type="ECO:0000256" key="3">
    <source>
        <dbReference type="ARBA" id="ARBA00022679"/>
    </source>
</evidence>
<gene>
    <name evidence="8" type="ORF">COW24_02900</name>
</gene>
<dbReference type="Pfam" id="PF00953">
    <property type="entry name" value="Glycos_transf_4"/>
    <property type="match status" value="1"/>
</dbReference>
<keyword evidence="4 7" id="KW-0812">Transmembrane</keyword>
<feature type="transmembrane region" description="Helical" evidence="7">
    <location>
        <begin position="305"/>
        <end position="328"/>
    </location>
</feature>
<evidence type="ECO:0000256" key="2">
    <source>
        <dbReference type="ARBA" id="ARBA00022475"/>
    </source>
</evidence>
<feature type="transmembrane region" description="Helical" evidence="7">
    <location>
        <begin position="185"/>
        <end position="206"/>
    </location>
</feature>
<dbReference type="GO" id="GO:0009103">
    <property type="term" value="P:lipopolysaccharide biosynthetic process"/>
    <property type="evidence" value="ECO:0007669"/>
    <property type="project" value="TreeGrafter"/>
</dbReference>
<keyword evidence="3" id="KW-0808">Transferase</keyword>
<feature type="transmembrane region" description="Helical" evidence="7">
    <location>
        <begin position="110"/>
        <end position="132"/>
    </location>
</feature>
<dbReference type="CDD" id="cd06853">
    <property type="entry name" value="GT_WecA_like"/>
    <property type="match status" value="1"/>
</dbReference>
<comment type="subcellular location">
    <subcellularLocation>
        <location evidence="1">Cell membrane</location>
        <topology evidence="1">Multi-pass membrane protein</topology>
    </subcellularLocation>
</comment>
<comment type="caution">
    <text evidence="8">The sequence shown here is derived from an EMBL/GenBank/DDBJ whole genome shotgun (WGS) entry which is preliminary data.</text>
</comment>
<keyword evidence="2" id="KW-1003">Cell membrane</keyword>
<accession>A0A2M7H3S8</accession>
<keyword evidence="6 7" id="KW-0472">Membrane</keyword>
<dbReference type="GO" id="GO:0005886">
    <property type="term" value="C:plasma membrane"/>
    <property type="evidence" value="ECO:0007669"/>
    <property type="project" value="UniProtKB-SubCell"/>
</dbReference>
<dbReference type="GO" id="GO:0044038">
    <property type="term" value="P:cell wall macromolecule biosynthetic process"/>
    <property type="evidence" value="ECO:0007669"/>
    <property type="project" value="TreeGrafter"/>
</dbReference>
<sequence>MQQLPTMLVVSGLTLLTSIVATIFVRAMAKRFDILDKPEEDRKKHQYPTPLLGGVAVIFAVAVGLVFAWSSLIGGYLLPKHLVGFLAAAMVLLVGGVLDDRLNLSPKRQIIFPVCAALIVMASGIGIDYISNPLGGVFRFDSWQLEIFRFNGLPYFITVWADLFTFFWLLGMIYTTKFLDGLDGLTSGVTVIGSLIIAALSLTATVFQPETALLSLIVAAAFLGFLIFNWNPASIFLGESGSLFAGFSLGVLAIISGGKIATALLILGIPILDVAWVILRRLFYRRSPFSADRGHLHLRLVDSGLSVRVVVIVLYVLTILFGLSSLFLQSRAKVLALVFLGVTVFFVGGVLIHFIRKRVS</sequence>
<evidence type="ECO:0000313" key="8">
    <source>
        <dbReference type="EMBL" id="PIW36882.1"/>
    </source>
</evidence>
<organism evidence="8 9">
    <name type="scientific">Candidatus Kerfeldbacteria bacterium CG15_BIG_FIL_POST_REV_8_21_14_020_45_12</name>
    <dbReference type="NCBI Taxonomy" id="2014247"/>
    <lineage>
        <taxon>Bacteria</taxon>
        <taxon>Candidatus Kerfeldiibacteriota</taxon>
    </lineage>
</organism>
<name>A0A2M7H3S8_9BACT</name>
<dbReference type="InterPro" id="IPR000715">
    <property type="entry name" value="Glycosyl_transferase_4"/>
</dbReference>
<evidence type="ECO:0000256" key="5">
    <source>
        <dbReference type="ARBA" id="ARBA00022989"/>
    </source>
</evidence>
<dbReference type="GO" id="GO:0016780">
    <property type="term" value="F:phosphotransferase activity, for other substituted phosphate groups"/>
    <property type="evidence" value="ECO:0007669"/>
    <property type="project" value="InterPro"/>
</dbReference>
<dbReference type="Proteomes" id="UP000230292">
    <property type="component" value="Unassembled WGS sequence"/>
</dbReference>
<reference evidence="8 9" key="1">
    <citation type="submission" date="2017-09" db="EMBL/GenBank/DDBJ databases">
        <title>Depth-based differentiation of microbial function through sediment-hosted aquifers and enrichment of novel symbionts in the deep terrestrial subsurface.</title>
        <authorList>
            <person name="Probst A.J."/>
            <person name="Ladd B."/>
            <person name="Jarett J.K."/>
            <person name="Geller-Mcgrath D.E."/>
            <person name="Sieber C.M."/>
            <person name="Emerson J.B."/>
            <person name="Anantharaman K."/>
            <person name="Thomas B.C."/>
            <person name="Malmstrom R."/>
            <person name="Stieglmeier M."/>
            <person name="Klingl A."/>
            <person name="Woyke T."/>
            <person name="Ryan C.M."/>
            <person name="Banfield J.F."/>
        </authorList>
    </citation>
    <scope>NUCLEOTIDE SEQUENCE [LARGE SCALE GENOMIC DNA]</scope>
    <source>
        <strain evidence="8">CG15_BIG_FIL_POST_REV_8_21_14_020_45_12</strain>
    </source>
</reference>
<evidence type="ECO:0000256" key="7">
    <source>
        <dbReference type="SAM" id="Phobius"/>
    </source>
</evidence>
<evidence type="ECO:0000256" key="4">
    <source>
        <dbReference type="ARBA" id="ARBA00022692"/>
    </source>
</evidence>
<dbReference type="EMBL" id="PFGC01000037">
    <property type="protein sequence ID" value="PIW36882.1"/>
    <property type="molecule type" value="Genomic_DNA"/>
</dbReference>
<feature type="transmembrane region" description="Helical" evidence="7">
    <location>
        <begin position="334"/>
        <end position="355"/>
    </location>
</feature>
<evidence type="ECO:0008006" key="10">
    <source>
        <dbReference type="Google" id="ProtNLM"/>
    </source>
</evidence>
<dbReference type="PANTHER" id="PTHR22926">
    <property type="entry name" value="PHOSPHO-N-ACETYLMURAMOYL-PENTAPEPTIDE-TRANSFERASE"/>
    <property type="match status" value="1"/>
</dbReference>
<evidence type="ECO:0000313" key="9">
    <source>
        <dbReference type="Proteomes" id="UP000230292"/>
    </source>
</evidence>
<feature type="transmembrane region" description="Helical" evidence="7">
    <location>
        <begin position="50"/>
        <end position="69"/>
    </location>
</feature>
<feature type="transmembrane region" description="Helical" evidence="7">
    <location>
        <begin position="6"/>
        <end position="29"/>
    </location>
</feature>
<feature type="transmembrane region" description="Helical" evidence="7">
    <location>
        <begin position="235"/>
        <end position="255"/>
    </location>
</feature>
<feature type="transmembrane region" description="Helical" evidence="7">
    <location>
        <begin position="212"/>
        <end position="228"/>
    </location>
</feature>
<evidence type="ECO:0000256" key="1">
    <source>
        <dbReference type="ARBA" id="ARBA00004651"/>
    </source>
</evidence>
<feature type="transmembrane region" description="Helical" evidence="7">
    <location>
        <begin position="81"/>
        <end position="98"/>
    </location>
</feature>
<dbReference type="PANTHER" id="PTHR22926:SF3">
    <property type="entry name" value="UNDECAPRENYL-PHOSPHATE ALPHA-N-ACETYLGLUCOSAMINYL 1-PHOSPHATE TRANSFERASE"/>
    <property type="match status" value="1"/>
</dbReference>
<evidence type="ECO:0000256" key="6">
    <source>
        <dbReference type="ARBA" id="ARBA00023136"/>
    </source>
</evidence>